<dbReference type="SUPFAM" id="SSF52096">
    <property type="entry name" value="ClpP/crotonase"/>
    <property type="match status" value="1"/>
</dbReference>
<comment type="caution">
    <text evidence="5">The sequence shown here is derived from an EMBL/GenBank/DDBJ whole genome shotgun (WGS) entry which is preliminary data.</text>
</comment>
<dbReference type="InterPro" id="IPR000177">
    <property type="entry name" value="Apple"/>
</dbReference>
<evidence type="ECO:0000256" key="1">
    <source>
        <dbReference type="ARBA" id="ARBA00022737"/>
    </source>
</evidence>
<feature type="signal peptide" evidence="3">
    <location>
        <begin position="1"/>
        <end position="20"/>
    </location>
</feature>
<dbReference type="Gene3D" id="3.90.226.10">
    <property type="entry name" value="2-enoyl-CoA Hydratase, Chain A, domain 1"/>
    <property type="match status" value="1"/>
</dbReference>
<protein>
    <recommendedName>
        <fullName evidence="4">Apple domain-containing protein</fullName>
    </recommendedName>
</protein>
<dbReference type="Proteomes" id="UP000306575">
    <property type="component" value="Unassembled WGS sequence"/>
</dbReference>
<proteinExistence type="predicted"/>
<accession>A0A4U7MY06</accession>
<evidence type="ECO:0000313" key="6">
    <source>
        <dbReference type="Proteomes" id="UP000306575"/>
    </source>
</evidence>
<dbReference type="GO" id="GO:0005576">
    <property type="term" value="C:extracellular region"/>
    <property type="evidence" value="ECO:0007669"/>
    <property type="project" value="InterPro"/>
</dbReference>
<evidence type="ECO:0000256" key="3">
    <source>
        <dbReference type="SAM" id="SignalP"/>
    </source>
</evidence>
<dbReference type="AlphaFoldDB" id="A0A4U7MY06"/>
<dbReference type="Gene3D" id="3.50.4.10">
    <property type="entry name" value="Hepatocyte Growth Factor"/>
    <property type="match status" value="1"/>
</dbReference>
<dbReference type="EMBL" id="SULI01000017">
    <property type="protein sequence ID" value="TKZ18102.1"/>
    <property type="molecule type" value="Genomic_DNA"/>
</dbReference>
<dbReference type="GO" id="GO:0006508">
    <property type="term" value="P:proteolysis"/>
    <property type="evidence" value="ECO:0007669"/>
    <property type="project" value="InterPro"/>
</dbReference>
<keyword evidence="3" id="KW-0732">Signal</keyword>
<dbReference type="RefSeq" id="WP_138016831.1">
    <property type="nucleotide sequence ID" value="NZ_SULI01000017.1"/>
</dbReference>
<dbReference type="InterPro" id="IPR029045">
    <property type="entry name" value="ClpP/crotonase-like_dom_sf"/>
</dbReference>
<dbReference type="InterPro" id="IPR003609">
    <property type="entry name" value="Pan_app"/>
</dbReference>
<feature type="domain" description="Apple" evidence="4">
    <location>
        <begin position="483"/>
        <end position="529"/>
    </location>
</feature>
<evidence type="ECO:0000256" key="2">
    <source>
        <dbReference type="ARBA" id="ARBA00023157"/>
    </source>
</evidence>
<feature type="chain" id="PRO_5020733987" description="Apple domain-containing protein" evidence="3">
    <location>
        <begin position="21"/>
        <end position="549"/>
    </location>
</feature>
<keyword evidence="1" id="KW-0677">Repeat</keyword>
<reference evidence="5 6" key="1">
    <citation type="submission" date="2019-04" db="EMBL/GenBank/DDBJ databases">
        <title>Genome sequence of Pelagicola litoralis CL-ES2.</title>
        <authorList>
            <person name="Cao J."/>
        </authorList>
    </citation>
    <scope>NUCLEOTIDE SEQUENCE [LARGE SCALE GENOMIC DNA]</scope>
    <source>
        <strain evidence="5 6">CL-ES2</strain>
    </source>
</reference>
<keyword evidence="2" id="KW-1015">Disulfide bond</keyword>
<dbReference type="Pfam" id="PF00024">
    <property type="entry name" value="PAN_1"/>
    <property type="match status" value="1"/>
</dbReference>
<gene>
    <name evidence="5" type="ORF">FAP39_13000</name>
</gene>
<keyword evidence="6" id="KW-1185">Reference proteome</keyword>
<name>A0A4U7MY06_9RHOB</name>
<sequence>MKMLGLLLGVLLGFASVSHAGELRLGTTDFCHWEFSGEIVKGDAAKIDKIPRGSFGRRLCLNSPGGSLSEGLAIFDLIWDSNISTTVMPGDRCESACAIAFLGGSLLEGTDVTRQMDRIMWVGSKLGFHGPSLNLKTGQAYVDRDLNRAFKTAISAAARLFEVNRVQDRGDRAMTDHLLHRWLNTDPSSMYFVDTVGDAILSDIPVGGIDFDIKLRTDHIKNVCDNVYLKGSYPSGSGLSGTIHSDFTTSAELLTSYRDDPWREETQVLAEVVDGTLRAFAGPYPSGTKYFMNGCLVEFDVNSVRGFLAEDYYYQKVPISVRIVHYTSPPESMAMLDAWSQERDVLQHRSLDPIYLFSFDTTLDELPKSAEQRLAVLRPARTDKDEEGWEYFKLISYYRRDLPGGDIGSLKTEDVNDCAIQCLGNESCIGLTMDRWNNICFLKGQDAVKSKLRLHPKAETYLKADVAFDMIEDSRAAIMKHRKGKGFEGYAYETFDAATYEVCAALCLADQSCMAVNFRPAQKSCEKFADPPEYFSMEGVEMGLKLQVD</sequence>
<dbReference type="CDD" id="cd01100">
    <property type="entry name" value="APPLE_Factor_XI_like"/>
    <property type="match status" value="1"/>
</dbReference>
<organism evidence="5 6">
    <name type="scientific">Shimia litoralis</name>
    <dbReference type="NCBI Taxonomy" id="420403"/>
    <lineage>
        <taxon>Bacteria</taxon>
        <taxon>Pseudomonadati</taxon>
        <taxon>Pseudomonadota</taxon>
        <taxon>Alphaproteobacteria</taxon>
        <taxon>Rhodobacterales</taxon>
        <taxon>Roseobacteraceae</taxon>
    </lineage>
</organism>
<evidence type="ECO:0000259" key="4">
    <source>
        <dbReference type="Pfam" id="PF00024"/>
    </source>
</evidence>
<dbReference type="OrthoDB" id="7838311at2"/>
<evidence type="ECO:0000313" key="5">
    <source>
        <dbReference type="EMBL" id="TKZ18102.1"/>
    </source>
</evidence>